<reference evidence="3 4" key="2">
    <citation type="submission" date="2025-05" db="UniProtKB">
        <authorList>
            <consortium name="RefSeq"/>
        </authorList>
    </citation>
    <scope>IDENTIFICATION</scope>
</reference>
<organism evidence="2 3">
    <name type="scientific">Gossypium hirsutum</name>
    <name type="common">Upland cotton</name>
    <name type="synonym">Gossypium mexicanum</name>
    <dbReference type="NCBI Taxonomy" id="3635"/>
    <lineage>
        <taxon>Eukaryota</taxon>
        <taxon>Viridiplantae</taxon>
        <taxon>Streptophyta</taxon>
        <taxon>Embryophyta</taxon>
        <taxon>Tracheophyta</taxon>
        <taxon>Spermatophyta</taxon>
        <taxon>Magnoliopsida</taxon>
        <taxon>eudicotyledons</taxon>
        <taxon>Gunneridae</taxon>
        <taxon>Pentapetalae</taxon>
        <taxon>rosids</taxon>
        <taxon>malvids</taxon>
        <taxon>Malvales</taxon>
        <taxon>Malvaceae</taxon>
        <taxon>Malvoideae</taxon>
        <taxon>Gossypium</taxon>
    </lineage>
</organism>
<dbReference type="GeneID" id="121230423"/>
<evidence type="ECO:0000313" key="3">
    <source>
        <dbReference type="RefSeq" id="XP_040971101.1"/>
    </source>
</evidence>
<dbReference type="PANTHER" id="PTHR35218">
    <property type="entry name" value="RNASE H DOMAIN-CONTAINING PROTEIN"/>
    <property type="match status" value="1"/>
</dbReference>
<dbReference type="PANTHER" id="PTHR35218:SF9">
    <property type="entry name" value="ENDONUCLEASE_EXONUCLEASE_PHOSPHATASE DOMAIN-CONTAINING PROTEIN"/>
    <property type="match status" value="1"/>
</dbReference>
<dbReference type="RefSeq" id="XP_040971102.1">
    <property type="nucleotide sequence ID" value="XM_041115168.1"/>
</dbReference>
<keyword evidence="2" id="KW-1185">Reference proteome</keyword>
<accession>A0ABM3BVL7</accession>
<dbReference type="Proteomes" id="UP000818029">
    <property type="component" value="Chromosome A06"/>
</dbReference>
<dbReference type="RefSeq" id="XP_040971101.1">
    <property type="nucleotide sequence ID" value="XM_041115167.1"/>
</dbReference>
<evidence type="ECO:0000313" key="4">
    <source>
        <dbReference type="RefSeq" id="XP_040971102.1"/>
    </source>
</evidence>
<evidence type="ECO:0000259" key="1">
    <source>
        <dbReference type="Pfam" id="PF03372"/>
    </source>
</evidence>
<feature type="domain" description="Endonuclease/exonuclease/phosphatase" evidence="1">
    <location>
        <begin position="5"/>
        <end position="190"/>
    </location>
</feature>
<dbReference type="InterPro" id="IPR036691">
    <property type="entry name" value="Endo/exonu/phosph_ase_sf"/>
</dbReference>
<sequence length="291" mass="33375">MKILCWNCRGIGNPATIHELKQILVANDLEVIFLCETKVQTNKFPQIRSKCRMEGCLAVNACGKSSGLVMMWKEGTKVEIQSYSCNHIDSLIHDENDKLIRFTRFYGNADPNNRKSSWDMLKGVGRSVKEKWIVGGDFNAILDNSKKEGGRRKPQALMDDFREVIDELSLVDLKTDNGWFTWVNNRKGSTIVKERLDLFFDLGKCVHSFPFIETKVIRQSNSDHDAIMLDTKGRKPGEEKKDGRLMFRYDICWAKETEAKNIIKNAWKMDTEDIMDKIEKVELGSLIGTRG</sequence>
<dbReference type="Gene3D" id="3.60.10.10">
    <property type="entry name" value="Endonuclease/exonuclease/phosphatase"/>
    <property type="match status" value="1"/>
</dbReference>
<dbReference type="SUPFAM" id="SSF56219">
    <property type="entry name" value="DNase I-like"/>
    <property type="match status" value="1"/>
</dbReference>
<gene>
    <name evidence="3 4" type="primary">LOC121230423</name>
</gene>
<protein>
    <recommendedName>
        <fullName evidence="1">Endonuclease/exonuclease/phosphatase domain-containing protein</fullName>
    </recommendedName>
</protein>
<dbReference type="Pfam" id="PF03372">
    <property type="entry name" value="Exo_endo_phos"/>
    <property type="match status" value="1"/>
</dbReference>
<name>A0ABM3BVL7_GOSHI</name>
<reference evidence="2" key="1">
    <citation type="journal article" date="2020" name="Nat. Genet.">
        <title>Genomic diversifications of five Gossypium allopolyploid species and their impact on cotton improvement.</title>
        <authorList>
            <person name="Chen Z.J."/>
            <person name="Sreedasyam A."/>
            <person name="Ando A."/>
            <person name="Song Q."/>
            <person name="De Santiago L.M."/>
            <person name="Hulse-Kemp A.M."/>
            <person name="Ding M."/>
            <person name="Ye W."/>
            <person name="Kirkbride R.C."/>
            <person name="Jenkins J."/>
            <person name="Plott C."/>
            <person name="Lovell J."/>
            <person name="Lin Y.M."/>
            <person name="Vaughn R."/>
            <person name="Liu B."/>
            <person name="Simpson S."/>
            <person name="Scheffler B.E."/>
            <person name="Wen L."/>
            <person name="Saski C.A."/>
            <person name="Grover C.E."/>
            <person name="Hu G."/>
            <person name="Conover J.L."/>
            <person name="Carlson J.W."/>
            <person name="Shu S."/>
            <person name="Boston L.B."/>
            <person name="Williams M."/>
            <person name="Peterson D.G."/>
            <person name="McGee K."/>
            <person name="Jones D.C."/>
            <person name="Wendel J.F."/>
            <person name="Stelly D.M."/>
            <person name="Grimwood J."/>
            <person name="Schmutz J."/>
        </authorList>
    </citation>
    <scope>NUCLEOTIDE SEQUENCE [LARGE SCALE GENOMIC DNA]</scope>
    <source>
        <strain evidence="2">cv. TM-1</strain>
    </source>
</reference>
<proteinExistence type="predicted"/>
<dbReference type="InterPro" id="IPR005135">
    <property type="entry name" value="Endo/exonuclease/phosphatase"/>
</dbReference>
<evidence type="ECO:0000313" key="2">
    <source>
        <dbReference type="Proteomes" id="UP000818029"/>
    </source>
</evidence>